<evidence type="ECO:0000256" key="3">
    <source>
        <dbReference type="ARBA" id="ARBA00022833"/>
    </source>
</evidence>
<feature type="region of interest" description="Disordered" evidence="4">
    <location>
        <begin position="273"/>
        <end position="464"/>
    </location>
</feature>
<feature type="compositionally biased region" description="Polar residues" evidence="4">
    <location>
        <begin position="50"/>
        <end position="59"/>
    </location>
</feature>
<evidence type="ECO:0000256" key="2">
    <source>
        <dbReference type="ARBA" id="ARBA00022771"/>
    </source>
</evidence>
<proteinExistence type="predicted"/>
<dbReference type="SUPFAM" id="SSF57850">
    <property type="entry name" value="RING/U-box"/>
    <property type="match status" value="1"/>
</dbReference>
<comment type="caution">
    <text evidence="5">The sequence shown here is derived from an EMBL/GenBank/DDBJ whole genome shotgun (WGS) entry which is preliminary data.</text>
</comment>
<organism evidence="5 6">
    <name type="scientific">Fusarium solani</name>
    <name type="common">Filamentous fungus</name>
    <dbReference type="NCBI Taxonomy" id="169388"/>
    <lineage>
        <taxon>Eukaryota</taxon>
        <taxon>Fungi</taxon>
        <taxon>Dikarya</taxon>
        <taxon>Ascomycota</taxon>
        <taxon>Pezizomycotina</taxon>
        <taxon>Sordariomycetes</taxon>
        <taxon>Hypocreomycetidae</taxon>
        <taxon>Hypocreales</taxon>
        <taxon>Nectriaceae</taxon>
        <taxon>Fusarium</taxon>
        <taxon>Fusarium solani species complex</taxon>
    </lineage>
</organism>
<evidence type="ECO:0000313" key="5">
    <source>
        <dbReference type="EMBL" id="KAH7244978.1"/>
    </source>
</evidence>
<feature type="compositionally biased region" description="Basic and acidic residues" evidence="4">
    <location>
        <begin position="146"/>
        <end position="164"/>
    </location>
</feature>
<accession>A0A9P9K1U8</accession>
<gene>
    <name evidence="5" type="ORF">B0J15DRAFT_515410</name>
</gene>
<dbReference type="InterPro" id="IPR017907">
    <property type="entry name" value="Znf_RING_CS"/>
</dbReference>
<keyword evidence="2" id="KW-0863">Zinc-finger</keyword>
<feature type="region of interest" description="Disordered" evidence="4">
    <location>
        <begin position="31"/>
        <end position="164"/>
    </location>
</feature>
<evidence type="ECO:0008006" key="7">
    <source>
        <dbReference type="Google" id="ProtNLM"/>
    </source>
</evidence>
<dbReference type="Proteomes" id="UP000736672">
    <property type="component" value="Unassembled WGS sequence"/>
</dbReference>
<dbReference type="Gene3D" id="3.30.40.10">
    <property type="entry name" value="Zinc/RING finger domain, C3HC4 (zinc finger)"/>
    <property type="match status" value="1"/>
</dbReference>
<feature type="compositionally biased region" description="Acidic residues" evidence="4">
    <location>
        <begin position="109"/>
        <end position="118"/>
    </location>
</feature>
<name>A0A9P9K1U8_FUSSL</name>
<feature type="compositionally biased region" description="Low complexity" evidence="4">
    <location>
        <begin position="322"/>
        <end position="337"/>
    </location>
</feature>
<feature type="compositionally biased region" description="Polar residues" evidence="4">
    <location>
        <begin position="380"/>
        <end position="433"/>
    </location>
</feature>
<protein>
    <recommendedName>
        <fullName evidence="7">RING-type domain-containing protein</fullName>
    </recommendedName>
</protein>
<sequence length="672" mass="72049">MDDEESLSHQLAIKLLIEELEVDDALKEKRRQRASGEVLAGRLAPEESTALPSGTSTNTDRLRDLYQDTLGPSVVGQPSQGTAGEEGPVVDAAGDAPKHSPAPVTGSDDREEDDDDLYRDDGVTINRQPKASPAPAAATAHASAPVREEDSDLYRNDGKALDRKPKPSIARLADIYDNLSRDERLIFYRQRTLKNIPRDKKPFKILGLAEVHHIAAEARRRDPLSNLPVEANDRRRTVCSLTQVVGTPARRSQPVVIHEDNDEEDLISFENTVTFRPGTQPEDSSIRSMASDSRLSETSSLQAQQSRPLRPQPSVPVNSLRSVSSGFLNSGSSSIPSQTSCPETTSLHSRPSGFLRSGTSSRHTQSFCPDSSLRRPETFSIHSETSSTYSQSFRPESSCTETSVRSSGTVLRPETSSSRLLRSQPSTSLSPETTLLRPQPSSSRFGPFANPRPDDNVRPRGASAETDLDKENVYCHSCGNDCEESVVLCPCGHYYCPQCLGQIVESSVGGDSSPFPPLCCGKPVPVDVNSTIFDKDVLKAFMEKKLGLPLSERAIRAARTLPPAAKGGSSANTAGVSSASTRPCALVAPPPPPASPPGDPAALAPVPLPAVRAAPISSGILERGQAPVTGAASTWGVSRWCAEAAASVCAWTAEPSCVVRVDERGWLALVVK</sequence>
<reference evidence="5" key="1">
    <citation type="journal article" date="2021" name="Nat. Commun.">
        <title>Genetic determinants of endophytism in the Arabidopsis root mycobiome.</title>
        <authorList>
            <person name="Mesny F."/>
            <person name="Miyauchi S."/>
            <person name="Thiergart T."/>
            <person name="Pickel B."/>
            <person name="Atanasova L."/>
            <person name="Karlsson M."/>
            <person name="Huettel B."/>
            <person name="Barry K.W."/>
            <person name="Haridas S."/>
            <person name="Chen C."/>
            <person name="Bauer D."/>
            <person name="Andreopoulos W."/>
            <person name="Pangilinan J."/>
            <person name="LaButti K."/>
            <person name="Riley R."/>
            <person name="Lipzen A."/>
            <person name="Clum A."/>
            <person name="Drula E."/>
            <person name="Henrissat B."/>
            <person name="Kohler A."/>
            <person name="Grigoriev I.V."/>
            <person name="Martin F.M."/>
            <person name="Hacquard S."/>
        </authorList>
    </citation>
    <scope>NUCLEOTIDE SEQUENCE</scope>
    <source>
        <strain evidence="5">FSSC 5 MPI-SDFR-AT-0091</strain>
    </source>
</reference>
<keyword evidence="1" id="KW-0479">Metal-binding</keyword>
<dbReference type="OrthoDB" id="9977870at2759"/>
<dbReference type="AlphaFoldDB" id="A0A9P9K1U8"/>
<keyword evidence="6" id="KW-1185">Reference proteome</keyword>
<dbReference type="InterPro" id="IPR013083">
    <property type="entry name" value="Znf_RING/FYVE/PHD"/>
</dbReference>
<feature type="compositionally biased region" description="Polar residues" evidence="4">
    <location>
        <begin position="338"/>
        <end position="349"/>
    </location>
</feature>
<dbReference type="PROSITE" id="PS00518">
    <property type="entry name" value="ZF_RING_1"/>
    <property type="match status" value="1"/>
</dbReference>
<evidence type="ECO:0000313" key="6">
    <source>
        <dbReference type="Proteomes" id="UP000736672"/>
    </source>
</evidence>
<feature type="compositionally biased region" description="Low complexity" evidence="4">
    <location>
        <begin position="129"/>
        <end position="145"/>
    </location>
</feature>
<feature type="compositionally biased region" description="Polar residues" evidence="4">
    <location>
        <begin position="281"/>
        <end position="307"/>
    </location>
</feature>
<dbReference type="EMBL" id="JAGTJS010000017">
    <property type="protein sequence ID" value="KAH7244978.1"/>
    <property type="molecule type" value="Genomic_DNA"/>
</dbReference>
<evidence type="ECO:0000256" key="1">
    <source>
        <dbReference type="ARBA" id="ARBA00022723"/>
    </source>
</evidence>
<dbReference type="GO" id="GO:0008270">
    <property type="term" value="F:zinc ion binding"/>
    <property type="evidence" value="ECO:0007669"/>
    <property type="project" value="UniProtKB-KW"/>
</dbReference>
<feature type="compositionally biased region" description="Polar residues" evidence="4">
    <location>
        <begin position="357"/>
        <end position="369"/>
    </location>
</feature>
<keyword evidence="3" id="KW-0862">Zinc</keyword>
<evidence type="ECO:0000256" key="4">
    <source>
        <dbReference type="SAM" id="MobiDB-lite"/>
    </source>
</evidence>